<dbReference type="Gene3D" id="2.30.29.30">
    <property type="entry name" value="Pleckstrin-homology domain (PH domain)/Phosphotyrosine-binding domain (PTB)"/>
    <property type="match status" value="1"/>
</dbReference>
<dbReference type="VEuPathDB" id="AmoebaDB:EIN_246870"/>
<reference evidence="1 2" key="1">
    <citation type="submission" date="2012-10" db="EMBL/GenBank/DDBJ databases">
        <authorList>
            <person name="Zafar N."/>
            <person name="Inman J."/>
            <person name="Hall N."/>
            <person name="Lorenzi H."/>
            <person name="Caler E."/>
        </authorList>
    </citation>
    <scope>NUCLEOTIDE SEQUENCE [LARGE SCALE GENOMIC DNA]</scope>
    <source>
        <strain evidence="1 2">IP1</strain>
    </source>
</reference>
<dbReference type="Proteomes" id="UP000014680">
    <property type="component" value="Unassembled WGS sequence"/>
</dbReference>
<evidence type="ECO:0000313" key="1">
    <source>
        <dbReference type="EMBL" id="ELP94793.1"/>
    </source>
</evidence>
<dbReference type="KEGG" id="eiv:EIN_246870"/>
<dbReference type="AlphaFoldDB" id="A0A0A1UE76"/>
<dbReference type="GeneID" id="14894010"/>
<evidence type="ECO:0008006" key="3">
    <source>
        <dbReference type="Google" id="ProtNLM"/>
    </source>
</evidence>
<protein>
    <recommendedName>
        <fullName evidence="3">GRAM domain-containing protein</fullName>
    </recommendedName>
</protein>
<proteinExistence type="predicted"/>
<dbReference type="InterPro" id="IPR011993">
    <property type="entry name" value="PH-like_dom_sf"/>
</dbReference>
<keyword evidence="2" id="KW-1185">Reference proteome</keyword>
<name>A0A0A1UE76_ENTIV</name>
<dbReference type="OMA" id="MDNIHAN"/>
<organism evidence="1 2">
    <name type="scientific">Entamoeba invadens IP1</name>
    <dbReference type="NCBI Taxonomy" id="370355"/>
    <lineage>
        <taxon>Eukaryota</taxon>
        <taxon>Amoebozoa</taxon>
        <taxon>Evosea</taxon>
        <taxon>Archamoebae</taxon>
        <taxon>Mastigamoebida</taxon>
        <taxon>Entamoebidae</taxon>
        <taxon>Entamoeba</taxon>
    </lineage>
</organism>
<gene>
    <name evidence="1" type="ORF">EIN_246870</name>
</gene>
<accession>A0A0A1UE76</accession>
<evidence type="ECO:0000313" key="2">
    <source>
        <dbReference type="Proteomes" id="UP000014680"/>
    </source>
</evidence>
<dbReference type="EMBL" id="KB206169">
    <property type="protein sequence ID" value="ELP94793.1"/>
    <property type="molecule type" value="Genomic_DNA"/>
</dbReference>
<dbReference type="RefSeq" id="XP_004261564.1">
    <property type="nucleotide sequence ID" value="XM_004261516.1"/>
</dbReference>
<sequence>MAEKRITGKDEKIASHHIQVSKDIRKAFALNDDEDVIQTYTGTLKMTNGSTKGKMHITQNFFCYVPIFVKGNISIRISDLISITDEILMIDTIGTKYTFSPLLGATECYNLMNYLFLYPFALLKLSVYKTHTLENIPQNRVSGFDFETAQTALTTAQEVKLLKLDTKRELEAQQSTLQYINKMLDKNEETLDDIDDNIEAINSITYEIKLQYTNKIKKNPPPVLEPQVLTEQLKQLPTPQKIEIKVLWKLENDTLIPAVLSIFDAEIKINEESANTKKKLLTRQFDIKSITGLFMRARPLHLNISLDSVGKEKSRLRLFATCLQFIVNEIFIRYFVLKGTNVSVTFEPNSRVFDFGDERITKTFLGSPAIKGQIQATVDDETALKLFSGKDREDYLKMREMNKKTVTLLQDVTQLNSETSRLAMDSTQKVNDLSDRMERQLNIIEDKKTKVEDTLRKYGKN</sequence>
<dbReference type="OrthoDB" id="2162691at2759"/>